<dbReference type="Proteomes" id="UP000001593">
    <property type="component" value="Unassembled WGS sequence"/>
</dbReference>
<dbReference type="PRINTS" id="PR00463">
    <property type="entry name" value="EP450I"/>
</dbReference>
<comment type="cofactor">
    <cofactor evidence="21">
        <name>heme</name>
        <dbReference type="ChEBI" id="CHEBI:30413"/>
    </cofactor>
</comment>
<evidence type="ECO:0000256" key="19">
    <source>
        <dbReference type="ARBA" id="ARBA00044304"/>
    </source>
</evidence>
<evidence type="ECO:0000256" key="9">
    <source>
        <dbReference type="ARBA" id="ARBA00023002"/>
    </source>
</evidence>
<keyword evidence="25" id="KW-1185">Reference proteome</keyword>
<dbReference type="InParanoid" id="A7RPN7"/>
<dbReference type="GO" id="GO:0008610">
    <property type="term" value="P:lipid biosynthetic process"/>
    <property type="evidence" value="ECO:0007669"/>
    <property type="project" value="UniProtKB-ARBA"/>
</dbReference>
<keyword evidence="6 21" id="KW-0479">Metal-binding</keyword>
<protein>
    <recommendedName>
        <fullName evidence="15">Steroid 21-hydroxylase</fullName>
        <ecNumber evidence="14">1.14.14.16</ecNumber>
    </recommendedName>
    <alternativeName>
        <fullName evidence="19">21-OHase</fullName>
    </alternativeName>
    <alternativeName>
        <fullName evidence="16">Cytochrome P-450c21</fullName>
    </alternativeName>
    <alternativeName>
        <fullName evidence="20">Cytochrome P450 21</fullName>
    </alternativeName>
    <alternativeName>
        <fullName evidence="18">Cytochrome P450 XXI</fullName>
    </alternativeName>
    <alternativeName>
        <fullName evidence="17">Cytochrome P450-C21</fullName>
    </alternativeName>
</protein>
<dbReference type="InterPro" id="IPR017972">
    <property type="entry name" value="Cyt_P450_CS"/>
</dbReference>
<dbReference type="InterPro" id="IPR036396">
    <property type="entry name" value="Cyt_P450_sf"/>
</dbReference>
<dbReference type="GO" id="GO:0004509">
    <property type="term" value="F:steroid 21-monooxygenase activity"/>
    <property type="evidence" value="ECO:0007669"/>
    <property type="project" value="UniProtKB-EC"/>
</dbReference>
<evidence type="ECO:0000256" key="16">
    <source>
        <dbReference type="ARBA" id="ARBA00044217"/>
    </source>
</evidence>
<evidence type="ECO:0000256" key="21">
    <source>
        <dbReference type="PIRSR" id="PIRSR602401-1"/>
    </source>
</evidence>
<dbReference type="OMA" id="WMIEEFF"/>
<keyword evidence="9 22" id="KW-0560">Oxidoreductase</keyword>
<evidence type="ECO:0000256" key="13">
    <source>
        <dbReference type="ARBA" id="ARBA00023136"/>
    </source>
</evidence>
<dbReference type="OrthoDB" id="1470350at2759"/>
<evidence type="ECO:0000313" key="25">
    <source>
        <dbReference type="Proteomes" id="UP000001593"/>
    </source>
</evidence>
<keyword evidence="7" id="KW-0256">Endoplasmic reticulum</keyword>
<feature type="binding site" description="axial binding residue" evidence="21">
    <location>
        <position position="436"/>
    </location>
    <ligand>
        <name>heme</name>
        <dbReference type="ChEBI" id="CHEBI:30413"/>
    </ligand>
    <ligandPart>
        <name>Fe</name>
        <dbReference type="ChEBI" id="CHEBI:18248"/>
    </ligandPart>
</feature>
<comment type="subcellular location">
    <subcellularLocation>
        <location evidence="1">Endomembrane system</location>
        <topology evidence="1">Peripheral membrane protein</topology>
    </subcellularLocation>
    <subcellularLocation>
        <location evidence="3">Endoplasmic reticulum membrane</location>
    </subcellularLocation>
    <subcellularLocation>
        <location evidence="2">Microsome membrane</location>
    </subcellularLocation>
</comment>
<evidence type="ECO:0000256" key="10">
    <source>
        <dbReference type="ARBA" id="ARBA00023004"/>
    </source>
</evidence>
<accession>A7RPN7</accession>
<evidence type="ECO:0000256" key="22">
    <source>
        <dbReference type="RuleBase" id="RU000461"/>
    </source>
</evidence>
<feature type="chain" id="PRO_5002711985" description="Steroid 21-hydroxylase" evidence="23">
    <location>
        <begin position="19"/>
        <end position="470"/>
    </location>
</feature>
<evidence type="ECO:0000256" key="4">
    <source>
        <dbReference type="ARBA" id="ARBA00010617"/>
    </source>
</evidence>
<feature type="signal peptide" evidence="23">
    <location>
        <begin position="1"/>
        <end position="18"/>
    </location>
</feature>
<dbReference type="PANTHER" id="PTHR24289:SF1">
    <property type="entry name" value="STEROID 17-ALPHA-HYDROXYLASE_17,20 LYASE"/>
    <property type="match status" value="1"/>
</dbReference>
<evidence type="ECO:0000256" key="2">
    <source>
        <dbReference type="ARBA" id="ARBA00004524"/>
    </source>
</evidence>
<evidence type="ECO:0000256" key="20">
    <source>
        <dbReference type="ARBA" id="ARBA00044342"/>
    </source>
</evidence>
<evidence type="ECO:0000256" key="8">
    <source>
        <dbReference type="ARBA" id="ARBA00022848"/>
    </source>
</evidence>
<evidence type="ECO:0000256" key="15">
    <source>
        <dbReference type="ARBA" id="ARBA00044116"/>
    </source>
</evidence>
<dbReference type="GO" id="GO:0005506">
    <property type="term" value="F:iron ion binding"/>
    <property type="evidence" value="ECO:0007669"/>
    <property type="project" value="InterPro"/>
</dbReference>
<sequence>MIALVAVLILIAIASLTSLHIWRQDKNAPPGPPLYPFVGNFPQIGPVLHKSLTSLGKQYGRGVFQVQLLGKRFVIIDNIKLARQVLLKKNGRDVADRTSAYVIDAISRNGCSVIFGKYSPTWKLQRRVVHSALRMYGSGVRILEALILQEVDNLCDIFANSQGAPVDTKLPLTLSVMNVICALVFGKRYGLDDAEFTDIVATTESMAKLASPENPLIYMPWLRFFPLQVVKKMKETVTARDRLIQRKITEHRETYKEGEIRDLTDALLKSLEDAKQEDNNAMSLLTEDHLLIAINDVFMAGFETTTTALRWIFLYVAAYPEVQARIHQELDDVISFGRDPLIADRKSLPYLEATILEVLRISPVFPLIRRKARKQLNIGGYCIPEETFVYVNLWAIHHDEAEWVDPYKFRPSRFLEGTNSASAYSMLPFGAGVRVCVGESLAKMELFLFVSRLLHRFKLNLKGQCPDMEG</sequence>
<dbReference type="EMBL" id="DS469526">
    <property type="protein sequence ID" value="EDO46605.1"/>
    <property type="molecule type" value="Genomic_DNA"/>
</dbReference>
<name>A7RPN7_NEMVE</name>
<dbReference type="HOGENOM" id="CLU_001570_22_0_1"/>
<dbReference type="PANTHER" id="PTHR24289">
    <property type="entry name" value="STEROID 17-ALPHA-HYDROXYLASE/17,20 LYASE"/>
    <property type="match status" value="1"/>
</dbReference>
<dbReference type="AlphaFoldDB" id="A7RPN7"/>
<dbReference type="KEGG" id="nve:5518674"/>
<evidence type="ECO:0000256" key="3">
    <source>
        <dbReference type="ARBA" id="ARBA00004586"/>
    </source>
</evidence>
<evidence type="ECO:0000313" key="24">
    <source>
        <dbReference type="EMBL" id="EDO46605.1"/>
    </source>
</evidence>
<evidence type="ECO:0000256" key="5">
    <source>
        <dbReference type="ARBA" id="ARBA00022617"/>
    </source>
</evidence>
<keyword evidence="13" id="KW-0472">Membrane</keyword>
<evidence type="ECO:0000256" key="14">
    <source>
        <dbReference type="ARBA" id="ARBA00044040"/>
    </source>
</evidence>
<dbReference type="Pfam" id="PF00067">
    <property type="entry name" value="p450"/>
    <property type="match status" value="1"/>
</dbReference>
<dbReference type="GO" id="GO:0004508">
    <property type="term" value="F:steroid 17-alpha-monooxygenase activity"/>
    <property type="evidence" value="ECO:0000318"/>
    <property type="project" value="GO_Central"/>
</dbReference>
<feature type="non-terminal residue" evidence="24">
    <location>
        <position position="470"/>
    </location>
</feature>
<proteinExistence type="inferred from homology"/>
<dbReference type="Gene3D" id="1.10.630.10">
    <property type="entry name" value="Cytochrome P450"/>
    <property type="match status" value="1"/>
</dbReference>
<dbReference type="FunFam" id="1.10.630.10:FF:000049">
    <property type="entry name" value="steroid 21-hydroxylase isoform X1"/>
    <property type="match status" value="1"/>
</dbReference>
<keyword evidence="5 21" id="KW-0349">Heme</keyword>
<dbReference type="STRING" id="45351.A7RPN7"/>
<dbReference type="PhylomeDB" id="A7RPN7"/>
<keyword evidence="10 21" id="KW-0408">Iron</keyword>
<evidence type="ECO:0000256" key="12">
    <source>
        <dbReference type="ARBA" id="ARBA00023121"/>
    </source>
</evidence>
<dbReference type="GO" id="GO:0005789">
    <property type="term" value="C:endoplasmic reticulum membrane"/>
    <property type="evidence" value="ECO:0007669"/>
    <property type="project" value="UniProtKB-SubCell"/>
</dbReference>
<dbReference type="PROSITE" id="PS00086">
    <property type="entry name" value="CYTOCHROME_P450"/>
    <property type="match status" value="1"/>
</dbReference>
<dbReference type="GO" id="GO:0042446">
    <property type="term" value="P:hormone biosynthetic process"/>
    <property type="evidence" value="ECO:0000318"/>
    <property type="project" value="GO_Central"/>
</dbReference>
<dbReference type="eggNOG" id="KOG0156">
    <property type="taxonomic scope" value="Eukaryota"/>
</dbReference>
<evidence type="ECO:0000256" key="6">
    <source>
        <dbReference type="ARBA" id="ARBA00022723"/>
    </source>
</evidence>
<dbReference type="GO" id="GO:0042448">
    <property type="term" value="P:progesterone metabolic process"/>
    <property type="evidence" value="ECO:0000318"/>
    <property type="project" value="GO_Central"/>
</dbReference>
<dbReference type="InterPro" id="IPR002401">
    <property type="entry name" value="Cyt_P450_E_grp-I"/>
</dbReference>
<evidence type="ECO:0000256" key="7">
    <source>
        <dbReference type="ARBA" id="ARBA00022824"/>
    </source>
</evidence>
<keyword evidence="12" id="KW-0446">Lipid-binding</keyword>
<dbReference type="InterPro" id="IPR001128">
    <property type="entry name" value="Cyt_P450"/>
</dbReference>
<dbReference type="GO" id="GO:0008289">
    <property type="term" value="F:lipid binding"/>
    <property type="evidence" value="ECO:0007669"/>
    <property type="project" value="UniProtKB-KW"/>
</dbReference>
<evidence type="ECO:0000256" key="17">
    <source>
        <dbReference type="ARBA" id="ARBA00044265"/>
    </source>
</evidence>
<dbReference type="PRINTS" id="PR00385">
    <property type="entry name" value="P450"/>
</dbReference>
<dbReference type="EC" id="1.14.14.16" evidence="14"/>
<evidence type="ECO:0000256" key="11">
    <source>
        <dbReference type="ARBA" id="ARBA00023033"/>
    </source>
</evidence>
<evidence type="ECO:0000256" key="23">
    <source>
        <dbReference type="SAM" id="SignalP"/>
    </source>
</evidence>
<comment type="similarity">
    <text evidence="4 22">Belongs to the cytochrome P450 family.</text>
</comment>
<keyword evidence="23" id="KW-0732">Signal</keyword>
<evidence type="ECO:0000256" key="1">
    <source>
        <dbReference type="ARBA" id="ARBA00004184"/>
    </source>
</evidence>
<reference evidence="24 25" key="1">
    <citation type="journal article" date="2007" name="Science">
        <title>Sea anemone genome reveals ancestral eumetazoan gene repertoire and genomic organization.</title>
        <authorList>
            <person name="Putnam N.H."/>
            <person name="Srivastava M."/>
            <person name="Hellsten U."/>
            <person name="Dirks B."/>
            <person name="Chapman J."/>
            <person name="Salamov A."/>
            <person name="Terry A."/>
            <person name="Shapiro H."/>
            <person name="Lindquist E."/>
            <person name="Kapitonov V.V."/>
            <person name="Jurka J."/>
            <person name="Genikhovich G."/>
            <person name="Grigoriev I.V."/>
            <person name="Lucas S.M."/>
            <person name="Steele R.E."/>
            <person name="Finnerty J.R."/>
            <person name="Technau U."/>
            <person name="Martindale M.Q."/>
            <person name="Rokhsar D.S."/>
        </authorList>
    </citation>
    <scope>NUCLEOTIDE SEQUENCE [LARGE SCALE GENOMIC DNA]</scope>
    <source>
        <strain evidence="25">CH2 X CH6</strain>
    </source>
</reference>
<keyword evidence="11 22" id="KW-0503">Monooxygenase</keyword>
<dbReference type="SUPFAM" id="SSF48264">
    <property type="entry name" value="Cytochrome P450"/>
    <property type="match status" value="1"/>
</dbReference>
<gene>
    <name evidence="24" type="ORF">NEMVEDRAFT_v1g33342</name>
</gene>
<keyword evidence="8" id="KW-0492">Microsome</keyword>
<organism evidence="24 25">
    <name type="scientific">Nematostella vectensis</name>
    <name type="common">Starlet sea anemone</name>
    <dbReference type="NCBI Taxonomy" id="45351"/>
    <lineage>
        <taxon>Eukaryota</taxon>
        <taxon>Metazoa</taxon>
        <taxon>Cnidaria</taxon>
        <taxon>Anthozoa</taxon>
        <taxon>Hexacorallia</taxon>
        <taxon>Actiniaria</taxon>
        <taxon>Edwardsiidae</taxon>
        <taxon>Nematostella</taxon>
    </lineage>
</organism>
<dbReference type="GO" id="GO:0020037">
    <property type="term" value="F:heme binding"/>
    <property type="evidence" value="ECO:0007669"/>
    <property type="project" value="InterPro"/>
</dbReference>
<evidence type="ECO:0000256" key="18">
    <source>
        <dbReference type="ARBA" id="ARBA00044282"/>
    </source>
</evidence>